<name>F9WCH3_TRYCI</name>
<gene>
    <name evidence="2" type="ORF">TCIL3000_0_55340</name>
</gene>
<reference evidence="2 3" key="2">
    <citation type="journal article" date="2012" name="Proc. Natl. Acad. Sci. U.S.A.">
        <title>Antigenic diversity is generated by distinct evolutionary mechanisms in African trypanosome species.</title>
        <authorList>
            <person name="Jackson A.P."/>
            <person name="Berry A."/>
            <person name="Aslett M."/>
            <person name="Allison H.C."/>
            <person name="Burton P."/>
            <person name="Vavrova-Anderson J."/>
            <person name="Brown R."/>
            <person name="Browne H."/>
            <person name="Corton N."/>
            <person name="Hauser H."/>
            <person name="Gamble J."/>
            <person name="Gilderthorp R."/>
            <person name="Marcello L."/>
            <person name="McQuillan J."/>
            <person name="Otto T.D."/>
            <person name="Quail M.A."/>
            <person name="Sanders M.J."/>
            <person name="van Tonder A."/>
            <person name="Ginger M.L."/>
            <person name="Field M.C."/>
            <person name="Barry J.D."/>
            <person name="Hertz-Fowler C."/>
            <person name="Berriman M."/>
        </authorList>
    </citation>
    <scope>NUCLEOTIDE SEQUENCE [LARGE SCALE GENOMIC DNA]</scope>
    <source>
        <strain evidence="2 3">IL3000</strain>
    </source>
</reference>
<feature type="chain" id="PRO_5003390162" description="T. congolense-specific, cell surface-expressed gene family" evidence="1">
    <location>
        <begin position="17"/>
        <end position="131"/>
    </location>
</feature>
<evidence type="ECO:0000313" key="3">
    <source>
        <dbReference type="Proteomes" id="UP000000702"/>
    </source>
</evidence>
<dbReference type="AlphaFoldDB" id="F9WCH3"/>
<protein>
    <recommendedName>
        <fullName evidence="4">T. congolense-specific, cell surface-expressed gene family</fullName>
    </recommendedName>
</protein>
<feature type="signal peptide" evidence="1">
    <location>
        <begin position="1"/>
        <end position="16"/>
    </location>
</feature>
<evidence type="ECO:0008006" key="4">
    <source>
        <dbReference type="Google" id="ProtNLM"/>
    </source>
</evidence>
<proteinExistence type="predicted"/>
<evidence type="ECO:0000313" key="2">
    <source>
        <dbReference type="EMBL" id="CCD14966.1"/>
    </source>
</evidence>
<reference evidence="3" key="1">
    <citation type="submission" date="2011-07" db="EMBL/GenBank/DDBJ databases">
        <title>Divergent evolution of antigenic variation in African trypanosomes.</title>
        <authorList>
            <person name="Jackson A.P."/>
            <person name="Berry A."/>
            <person name="Allison H.C."/>
            <person name="Burton P."/>
            <person name="Anderson J."/>
            <person name="Aslett M."/>
            <person name="Brown R."/>
            <person name="Corton N."/>
            <person name="Harris D."/>
            <person name="Hauser H."/>
            <person name="Gamble J."/>
            <person name="Gilderthorp R."/>
            <person name="McQuillan J."/>
            <person name="Quail M.A."/>
            <person name="Sanders M."/>
            <person name="Van Tonder A."/>
            <person name="Ginger M.L."/>
            <person name="Donelson J.E."/>
            <person name="Field M.C."/>
            <person name="Barry J.D."/>
            <person name="Berriman M."/>
            <person name="Hertz-Fowler C."/>
        </authorList>
    </citation>
    <scope>NUCLEOTIDE SEQUENCE [LARGE SCALE GENOMIC DNA]</scope>
    <source>
        <strain evidence="3">IL3000</strain>
    </source>
</reference>
<dbReference type="EMBL" id="CAEQ01001724">
    <property type="protein sequence ID" value="CCD14966.1"/>
    <property type="molecule type" value="Genomic_DNA"/>
</dbReference>
<dbReference type="Proteomes" id="UP000000702">
    <property type="component" value="Unassembled WGS sequence"/>
</dbReference>
<keyword evidence="3" id="KW-1185">Reference proteome</keyword>
<sequence>MGSGTFIHLLLAPATAVTLASRKSRTMPVTPSVILASHISCKSNLTIGPSPAIFGLGLTRVTAAVYEIIGSATVQRHLVLVKLISQGEARITGSTTGRSAALTLLNGRAIRVLDVYDFPAAGFLNPLPVLK</sequence>
<keyword evidence="1" id="KW-0732">Signal</keyword>
<comment type="caution">
    <text evidence="2">The sequence shown here is derived from an EMBL/GenBank/DDBJ whole genome shotgun (WGS) entry which is preliminary data.</text>
</comment>
<organism evidence="2 3">
    <name type="scientific">Trypanosoma congolense (strain IL3000)</name>
    <dbReference type="NCBI Taxonomy" id="1068625"/>
    <lineage>
        <taxon>Eukaryota</taxon>
        <taxon>Discoba</taxon>
        <taxon>Euglenozoa</taxon>
        <taxon>Kinetoplastea</taxon>
        <taxon>Metakinetoplastina</taxon>
        <taxon>Trypanosomatida</taxon>
        <taxon>Trypanosomatidae</taxon>
        <taxon>Trypanosoma</taxon>
        <taxon>Nannomonas</taxon>
    </lineage>
</organism>
<accession>F9WCH3</accession>
<evidence type="ECO:0000256" key="1">
    <source>
        <dbReference type="SAM" id="SignalP"/>
    </source>
</evidence>